<keyword evidence="1" id="KW-0812">Transmembrane</keyword>
<dbReference type="RefSeq" id="WP_008929710.1">
    <property type="nucleotide sequence ID" value="NZ_AMRJ01000022.1"/>
</dbReference>
<accession>L0W9C2</accession>
<feature type="transmembrane region" description="Helical" evidence="1">
    <location>
        <begin position="213"/>
        <end position="234"/>
    </location>
</feature>
<dbReference type="STRING" id="1177179.A11A3_12690"/>
<evidence type="ECO:0000256" key="1">
    <source>
        <dbReference type="SAM" id="Phobius"/>
    </source>
</evidence>
<evidence type="ECO:0000313" key="3">
    <source>
        <dbReference type="Proteomes" id="UP000010164"/>
    </source>
</evidence>
<dbReference type="InterPro" id="IPR010178">
    <property type="entry name" value="Lit"/>
</dbReference>
<name>L0W9C2_9GAMM</name>
<evidence type="ECO:0000313" key="2">
    <source>
        <dbReference type="EMBL" id="EKF73584.1"/>
    </source>
</evidence>
<gene>
    <name evidence="2" type="ORF">A11A3_12690</name>
</gene>
<keyword evidence="1" id="KW-1133">Transmembrane helix</keyword>
<feature type="transmembrane region" description="Helical" evidence="1">
    <location>
        <begin position="159"/>
        <end position="182"/>
    </location>
</feature>
<reference evidence="2 3" key="1">
    <citation type="journal article" date="2012" name="J. Bacteriol.">
        <title>Genome Sequence of the Alkane-Degrading Bacterium Alcanivorax hongdengensis Type Strain A-11-3.</title>
        <authorList>
            <person name="Lai Q."/>
            <person name="Shao Z."/>
        </authorList>
    </citation>
    <scope>NUCLEOTIDE SEQUENCE [LARGE SCALE GENOMIC DNA]</scope>
    <source>
        <strain evidence="2 3">A-11-3</strain>
    </source>
</reference>
<sequence>MGKMAAKSQFSSTLLWFFYGLCSLLLAICVTWGLYSQINYGFPFWYKQLHINEHIHQYAPKNRHKHGFAQLPPEQHMQAFEQITRAVHHGGEGLEAITYQAPGWPPQRLLDRAEVQHLQDVAHFIDLGRWLMLGLAILWLPLAWLCIRRGLPFMRYRLLFTVFVAGAVIAWFAVAGPTAVFYQFHIWLFPAGHQWFFYWQDSLMSTLMKAPDLFGGIAAVIGAGALALTPLLYFSGLRLTRHIQTRNGS</sequence>
<feature type="transmembrane region" description="Helical" evidence="1">
    <location>
        <begin position="12"/>
        <end position="35"/>
    </location>
</feature>
<feature type="transmembrane region" description="Helical" evidence="1">
    <location>
        <begin position="127"/>
        <end position="147"/>
    </location>
</feature>
<dbReference type="Pfam" id="PF07314">
    <property type="entry name" value="Lit"/>
    <property type="match status" value="1"/>
</dbReference>
<dbReference type="eggNOG" id="ENOG5030EEF">
    <property type="taxonomic scope" value="Bacteria"/>
</dbReference>
<proteinExistence type="predicted"/>
<organism evidence="2 3">
    <name type="scientific">Alcanivorax hongdengensis A-11-3</name>
    <dbReference type="NCBI Taxonomy" id="1177179"/>
    <lineage>
        <taxon>Bacteria</taxon>
        <taxon>Pseudomonadati</taxon>
        <taxon>Pseudomonadota</taxon>
        <taxon>Gammaproteobacteria</taxon>
        <taxon>Oceanospirillales</taxon>
        <taxon>Alcanivoracaceae</taxon>
        <taxon>Alcanivorax</taxon>
    </lineage>
</organism>
<keyword evidence="3" id="KW-1185">Reference proteome</keyword>
<evidence type="ECO:0008006" key="4">
    <source>
        <dbReference type="Google" id="ProtNLM"/>
    </source>
</evidence>
<keyword evidence="1" id="KW-0472">Membrane</keyword>
<dbReference type="AlphaFoldDB" id="L0W9C2"/>
<dbReference type="EMBL" id="AMRJ01000022">
    <property type="protein sequence ID" value="EKF73584.1"/>
    <property type="molecule type" value="Genomic_DNA"/>
</dbReference>
<protein>
    <recommendedName>
        <fullName evidence="4">DUF1461 domain-containing protein</fullName>
    </recommendedName>
</protein>
<comment type="caution">
    <text evidence="2">The sequence shown here is derived from an EMBL/GenBank/DDBJ whole genome shotgun (WGS) entry which is preliminary data.</text>
</comment>
<dbReference type="Proteomes" id="UP000010164">
    <property type="component" value="Unassembled WGS sequence"/>
</dbReference>
<dbReference type="PATRIC" id="fig|1177179.3.peg.2524"/>